<name>A0AAF0BLS8_9PROT</name>
<feature type="transmembrane region" description="Helical" evidence="1">
    <location>
        <begin position="12"/>
        <end position="36"/>
    </location>
</feature>
<keyword evidence="1" id="KW-0472">Membrane</keyword>
<accession>A0AAF0BLS8</accession>
<evidence type="ECO:0000313" key="3">
    <source>
        <dbReference type="Proteomes" id="UP001217500"/>
    </source>
</evidence>
<evidence type="ECO:0000256" key="1">
    <source>
        <dbReference type="SAM" id="Phobius"/>
    </source>
</evidence>
<feature type="transmembrane region" description="Helical" evidence="1">
    <location>
        <begin position="152"/>
        <end position="168"/>
    </location>
</feature>
<feature type="transmembrane region" description="Helical" evidence="1">
    <location>
        <begin position="81"/>
        <end position="106"/>
    </location>
</feature>
<gene>
    <name evidence="2" type="ORF">PH603_14875</name>
</gene>
<feature type="transmembrane region" description="Helical" evidence="1">
    <location>
        <begin position="174"/>
        <end position="193"/>
    </location>
</feature>
<keyword evidence="1" id="KW-1133">Transmembrane helix</keyword>
<sequence>MSETGTKEPSLIAAILVSGLIFLSILGSYSAVLTVWDRPYYAFGHDETILSFVARGFALIAALTTLMRWSDRYTSAYSIVSFRAVLVGFNFLLLFQAFLNVMAYLNSTGTERNSWSVPSQPSVAEPLIAISYTLLVISISLPVFLGRKSLKLVFLFVLSGLAAIGMSFEKTGDPAGLVLLIFLLLAASLAGRLNNQD</sequence>
<feature type="transmembrane region" description="Helical" evidence="1">
    <location>
        <begin position="48"/>
        <end position="69"/>
    </location>
</feature>
<dbReference type="EMBL" id="CP116805">
    <property type="protein sequence ID" value="WCL53820.1"/>
    <property type="molecule type" value="Genomic_DNA"/>
</dbReference>
<evidence type="ECO:0000313" key="2">
    <source>
        <dbReference type="EMBL" id="WCL53820.1"/>
    </source>
</evidence>
<reference evidence="2" key="1">
    <citation type="submission" date="2023-01" db="EMBL/GenBank/DDBJ databases">
        <title>The genome sequence of Kordiimonadaceae bacterium 6D33.</title>
        <authorList>
            <person name="Liu Y."/>
        </authorList>
    </citation>
    <scope>NUCLEOTIDE SEQUENCE</scope>
    <source>
        <strain evidence="2">6D33</strain>
    </source>
</reference>
<dbReference type="KEGG" id="gso:PH603_14875"/>
<proteinExistence type="predicted"/>
<organism evidence="2 3">
    <name type="scientific">Gimibacter soli</name>
    <dbReference type="NCBI Taxonomy" id="3024400"/>
    <lineage>
        <taxon>Bacteria</taxon>
        <taxon>Pseudomonadati</taxon>
        <taxon>Pseudomonadota</taxon>
        <taxon>Alphaproteobacteria</taxon>
        <taxon>Kordiimonadales</taxon>
        <taxon>Temperatibacteraceae</taxon>
        <taxon>Gimibacter</taxon>
    </lineage>
</organism>
<keyword evidence="3" id="KW-1185">Reference proteome</keyword>
<protein>
    <submittedName>
        <fullName evidence="2">Uncharacterized protein</fullName>
    </submittedName>
</protein>
<keyword evidence="1" id="KW-0812">Transmembrane</keyword>
<dbReference type="Proteomes" id="UP001217500">
    <property type="component" value="Chromosome"/>
</dbReference>
<dbReference type="RefSeq" id="WP_289503450.1">
    <property type="nucleotide sequence ID" value="NZ_CP116805.1"/>
</dbReference>
<feature type="transmembrane region" description="Helical" evidence="1">
    <location>
        <begin position="126"/>
        <end position="145"/>
    </location>
</feature>
<dbReference type="AlphaFoldDB" id="A0AAF0BLS8"/>